<dbReference type="Gene3D" id="3.40.50.10110">
    <property type="entry name" value="DNA polymerase III subunit chi"/>
    <property type="match status" value="1"/>
</dbReference>
<evidence type="ECO:0000313" key="1">
    <source>
        <dbReference type="EMBL" id="ADU92034.1"/>
    </source>
</evidence>
<dbReference type="GO" id="GO:0032298">
    <property type="term" value="P:positive regulation of DNA-templated DNA replication initiation"/>
    <property type="evidence" value="ECO:0007669"/>
    <property type="project" value="TreeGrafter"/>
</dbReference>
<dbReference type="KEGG" id="teq:TEQUI_1110"/>
<sequence length="114" mass="13780">MYCHDPKLANKFSERLWSKDDCNFIPHYFAGDDIVIPPRIIICNEDINDWFKKLNPQPYFLLNLSTDYLKEATLFENILEFVMSESESKRLARDRVLKYKQDGHEIKYFEFKYN</sequence>
<dbReference type="GO" id="GO:0006260">
    <property type="term" value="P:DNA replication"/>
    <property type="evidence" value="ECO:0007669"/>
    <property type="project" value="InterPro"/>
</dbReference>
<reference evidence="1 2" key="1">
    <citation type="journal article" date="2011" name="J. Bacteriol.">
        <title>Genome sequence of Taylorella equigenitalis MCE9, the causative agent of contagious equine metritis.</title>
        <authorList>
            <person name="Hebert L."/>
            <person name="Moumen B."/>
            <person name="Duquesne F."/>
            <person name="Breuil M.F."/>
            <person name="Laugier C."/>
            <person name="Batto J.M."/>
            <person name="Renault P."/>
            <person name="Petry S."/>
        </authorList>
    </citation>
    <scope>NUCLEOTIDE SEQUENCE [LARGE SCALE GENOMIC DNA]</scope>
    <source>
        <strain evidence="1 2">MCE9</strain>
    </source>
</reference>
<evidence type="ECO:0000313" key="2">
    <source>
        <dbReference type="Proteomes" id="UP000007472"/>
    </source>
</evidence>
<dbReference type="EMBL" id="CP002456">
    <property type="protein sequence ID" value="ADU92034.1"/>
    <property type="molecule type" value="Genomic_DNA"/>
</dbReference>
<dbReference type="SUPFAM" id="SSF102400">
    <property type="entry name" value="DNA polymerase III chi subunit"/>
    <property type="match status" value="1"/>
</dbReference>
<dbReference type="InterPro" id="IPR007459">
    <property type="entry name" value="DNA_pol3_chi"/>
</dbReference>
<accession>A0A654KI95</accession>
<name>A0A654KI95_TAYEM</name>
<organism evidence="1 2">
    <name type="scientific">Taylorella equigenitalis (strain MCE9)</name>
    <dbReference type="NCBI Taxonomy" id="937774"/>
    <lineage>
        <taxon>Bacteria</taxon>
        <taxon>Pseudomonadati</taxon>
        <taxon>Pseudomonadota</taxon>
        <taxon>Betaproteobacteria</taxon>
        <taxon>Burkholderiales</taxon>
        <taxon>Alcaligenaceae</taxon>
        <taxon>Taylorella</taxon>
    </lineage>
</organism>
<gene>
    <name evidence="1" type="ordered locus">TEQUI_1110</name>
</gene>
<dbReference type="GO" id="GO:0003677">
    <property type="term" value="F:DNA binding"/>
    <property type="evidence" value="ECO:0007669"/>
    <property type="project" value="InterPro"/>
</dbReference>
<dbReference type="InterPro" id="IPR036768">
    <property type="entry name" value="PolIII_chi_sf"/>
</dbReference>
<dbReference type="Pfam" id="PF04364">
    <property type="entry name" value="DNA_pol3_chi"/>
    <property type="match status" value="1"/>
</dbReference>
<dbReference type="Proteomes" id="UP000007472">
    <property type="component" value="Chromosome"/>
</dbReference>
<dbReference type="PANTHER" id="PTHR38767">
    <property type="entry name" value="DNA POLYMERASE III SUBUNIT CHI"/>
    <property type="match status" value="1"/>
</dbReference>
<dbReference type="AlphaFoldDB" id="A0A654KI95"/>
<dbReference type="GO" id="GO:0003887">
    <property type="term" value="F:DNA-directed DNA polymerase activity"/>
    <property type="evidence" value="ECO:0007669"/>
    <property type="project" value="InterPro"/>
</dbReference>
<proteinExistence type="predicted"/>
<dbReference type="PANTHER" id="PTHR38767:SF1">
    <property type="entry name" value="DNA POLYMERASE III SUBUNIT CHI"/>
    <property type="match status" value="1"/>
</dbReference>
<evidence type="ECO:0008006" key="3">
    <source>
        <dbReference type="Google" id="ProtNLM"/>
    </source>
</evidence>
<protein>
    <recommendedName>
        <fullName evidence="3">DNA-directed DNA polymerase</fullName>
    </recommendedName>
</protein>